<dbReference type="Proteomes" id="UP001501727">
    <property type="component" value="Unassembled WGS sequence"/>
</dbReference>
<dbReference type="EMBL" id="BAAAZU010000006">
    <property type="protein sequence ID" value="GAA3922757.1"/>
    <property type="molecule type" value="Genomic_DNA"/>
</dbReference>
<organism evidence="2 3">
    <name type="scientific">Luteimonas lutimaris</name>
    <dbReference type="NCBI Taxonomy" id="698645"/>
    <lineage>
        <taxon>Bacteria</taxon>
        <taxon>Pseudomonadati</taxon>
        <taxon>Pseudomonadota</taxon>
        <taxon>Gammaproteobacteria</taxon>
        <taxon>Lysobacterales</taxon>
        <taxon>Lysobacteraceae</taxon>
        <taxon>Luteimonas</taxon>
    </lineage>
</organism>
<evidence type="ECO:0000313" key="3">
    <source>
        <dbReference type="Proteomes" id="UP001501727"/>
    </source>
</evidence>
<name>A0ABP7MK85_9GAMM</name>
<evidence type="ECO:0000256" key="1">
    <source>
        <dbReference type="SAM" id="MobiDB-lite"/>
    </source>
</evidence>
<evidence type="ECO:0000313" key="2">
    <source>
        <dbReference type="EMBL" id="GAA3922757.1"/>
    </source>
</evidence>
<sequence length="92" mass="9779">MEVLEDPGWHVVRIATGLLLLGLLAGCASTYDAPVDAGSPFPPWCADIARRHAEMPAPRDGRKSDVRLPPECTEATNAPLFPPRKPAPLPGG</sequence>
<keyword evidence="3" id="KW-1185">Reference proteome</keyword>
<reference evidence="3" key="1">
    <citation type="journal article" date="2019" name="Int. J. Syst. Evol. Microbiol.">
        <title>The Global Catalogue of Microorganisms (GCM) 10K type strain sequencing project: providing services to taxonomists for standard genome sequencing and annotation.</title>
        <authorList>
            <consortium name="The Broad Institute Genomics Platform"/>
            <consortium name="The Broad Institute Genome Sequencing Center for Infectious Disease"/>
            <person name="Wu L."/>
            <person name="Ma J."/>
        </authorList>
    </citation>
    <scope>NUCLEOTIDE SEQUENCE [LARGE SCALE GENOMIC DNA]</scope>
    <source>
        <strain evidence="3">JCM 16916</strain>
    </source>
</reference>
<comment type="caution">
    <text evidence="2">The sequence shown here is derived from an EMBL/GenBank/DDBJ whole genome shotgun (WGS) entry which is preliminary data.</text>
</comment>
<protein>
    <submittedName>
        <fullName evidence="2">Uncharacterized protein</fullName>
    </submittedName>
</protein>
<dbReference type="RefSeq" id="WP_344759414.1">
    <property type="nucleotide sequence ID" value="NZ_BAAAZU010000006.1"/>
</dbReference>
<gene>
    <name evidence="2" type="ORF">GCM10022229_15740</name>
</gene>
<accession>A0ABP7MK85</accession>
<feature type="compositionally biased region" description="Basic and acidic residues" evidence="1">
    <location>
        <begin position="55"/>
        <end position="68"/>
    </location>
</feature>
<proteinExistence type="predicted"/>
<feature type="compositionally biased region" description="Pro residues" evidence="1">
    <location>
        <begin position="80"/>
        <end position="92"/>
    </location>
</feature>
<feature type="region of interest" description="Disordered" evidence="1">
    <location>
        <begin position="55"/>
        <end position="92"/>
    </location>
</feature>